<dbReference type="Proteomes" id="UP001642482">
    <property type="component" value="Unassembled WGS sequence"/>
</dbReference>
<sequence>MDVACIYVEPAPVQRHRRKLARATSSALADDLLDRLRLYEDLLSKNGITLPDSVPRKDFDVQQHSLPRPFSRESKEEDETLVDDRIWIASPWETKMTTHKGPAPTSTAQTPLSGTDTLVVSDMAIEDADSLPVVVHEDAADAELDLWQSMPPEACLRNPPVSSVFARRFFGQKTSAERAADDSTSNLDHETMPIAYSIFGTTSSVPIQHPEPRMILHLWQTFIDNVNPVMRIVHVPTTHQQIVDASWDAANAPPATGALMFAIYTLALTSITETEYTDMYTITKTPSTQIAQPPPPKRQLLTQYRRGAMQCLVAAGLLTTRRIDVLRAFTLLIIAEPDSELSSTLASMAVHLGLKMGLHRETHRSYNGLNPSVAGGNTSSASNTPGLSFFEREMSVRLWWQIRGIDARMRQAVSLSYTNSLSNIGHSSGNFFGSGTLPPPDLDDLRLPLNVNDADLHPAMTCAPVEHSGPTEMLYVRVKYHTALWMRAFAQKKFASGQHSTTNSISTPAGHLYRTQTLPAMKNRAIDELEQLYHNICHRYADPRIPLHAVSSSMARMAVAQLRFQAYHPRISAAQPPTMSTSNGSGSVYSAPAFSRYNADATFRHALSILEMCFTCRQVASMGNSFAAFQLLADVVMRVVVDATVYVVCMLRTRTGCSDEKEEASIDSAWRMIKLFYKEYGEDLAAAITDYEHHFLDLTPEQSHNSSGDEAAEETRKLATGVTFVTAFTDLTLEAWNAREQALRLSGSGPISIPEFIVELQAKKASHSTSPDLPLASVCGWGDLLFQEDPSMDWEYWNNFLQM</sequence>
<dbReference type="Pfam" id="PF04082">
    <property type="entry name" value="Fungal_trans"/>
    <property type="match status" value="1"/>
</dbReference>
<reference evidence="4 5" key="1">
    <citation type="submission" date="2024-01" db="EMBL/GenBank/DDBJ databases">
        <authorList>
            <person name="Allen C."/>
            <person name="Tagirdzhanova G."/>
        </authorList>
    </citation>
    <scope>NUCLEOTIDE SEQUENCE [LARGE SCALE GENOMIC DNA]</scope>
</reference>
<dbReference type="InterPro" id="IPR050613">
    <property type="entry name" value="Sec_Metabolite_Reg"/>
</dbReference>
<dbReference type="PANTHER" id="PTHR31001:SF85">
    <property type="entry name" value="ZN(II)2CYS6 TRANSCRIPTION FACTOR (EUROFUNG)"/>
    <property type="match status" value="1"/>
</dbReference>
<dbReference type="EMBL" id="CAWUHD010000109">
    <property type="protein sequence ID" value="CAK7232205.1"/>
    <property type="molecule type" value="Genomic_DNA"/>
</dbReference>
<keyword evidence="5" id="KW-1185">Reference proteome</keyword>
<dbReference type="InterPro" id="IPR007219">
    <property type="entry name" value="XnlR_reg_dom"/>
</dbReference>
<protein>
    <recommendedName>
        <fullName evidence="3">Xylanolytic transcriptional activator regulatory domain-containing protein</fullName>
    </recommendedName>
</protein>
<gene>
    <name evidence="4" type="ORF">SEUCBS140593_008184</name>
</gene>
<evidence type="ECO:0000259" key="3">
    <source>
        <dbReference type="Pfam" id="PF04082"/>
    </source>
</evidence>
<evidence type="ECO:0000256" key="2">
    <source>
        <dbReference type="ARBA" id="ARBA00023242"/>
    </source>
</evidence>
<comment type="subcellular location">
    <subcellularLocation>
        <location evidence="1">Nucleus</location>
    </subcellularLocation>
</comment>
<organism evidence="4 5">
    <name type="scientific">Sporothrix eucalyptigena</name>
    <dbReference type="NCBI Taxonomy" id="1812306"/>
    <lineage>
        <taxon>Eukaryota</taxon>
        <taxon>Fungi</taxon>
        <taxon>Dikarya</taxon>
        <taxon>Ascomycota</taxon>
        <taxon>Pezizomycotina</taxon>
        <taxon>Sordariomycetes</taxon>
        <taxon>Sordariomycetidae</taxon>
        <taxon>Ophiostomatales</taxon>
        <taxon>Ophiostomataceae</taxon>
        <taxon>Sporothrix</taxon>
    </lineage>
</organism>
<dbReference type="CDD" id="cd12148">
    <property type="entry name" value="fungal_TF_MHR"/>
    <property type="match status" value="1"/>
</dbReference>
<dbReference type="PANTHER" id="PTHR31001">
    <property type="entry name" value="UNCHARACTERIZED TRANSCRIPTIONAL REGULATORY PROTEIN"/>
    <property type="match status" value="1"/>
</dbReference>
<evidence type="ECO:0000313" key="5">
    <source>
        <dbReference type="Proteomes" id="UP001642482"/>
    </source>
</evidence>
<keyword evidence="2" id="KW-0539">Nucleus</keyword>
<name>A0ABP0CME1_9PEZI</name>
<evidence type="ECO:0000313" key="4">
    <source>
        <dbReference type="EMBL" id="CAK7232205.1"/>
    </source>
</evidence>
<evidence type="ECO:0000256" key="1">
    <source>
        <dbReference type="ARBA" id="ARBA00004123"/>
    </source>
</evidence>
<accession>A0ABP0CME1</accession>
<feature type="domain" description="Xylanolytic transcriptional activator regulatory" evidence="3">
    <location>
        <begin position="220"/>
        <end position="401"/>
    </location>
</feature>
<comment type="caution">
    <text evidence="4">The sequence shown here is derived from an EMBL/GenBank/DDBJ whole genome shotgun (WGS) entry which is preliminary data.</text>
</comment>
<proteinExistence type="predicted"/>